<protein>
    <submittedName>
        <fullName evidence="2">Uncharacterized protein</fullName>
    </submittedName>
</protein>
<feature type="region of interest" description="Disordered" evidence="1">
    <location>
        <begin position="44"/>
        <end position="109"/>
    </location>
</feature>
<feature type="compositionally biased region" description="Low complexity" evidence="1">
    <location>
        <begin position="76"/>
        <end position="89"/>
    </location>
</feature>
<gene>
    <name evidence="2" type="ORF">DFR29_1401</name>
</gene>
<name>A0A4R6YFJ3_9GAMM</name>
<proteinExistence type="predicted"/>
<accession>A0A4R6YFJ3</accession>
<reference evidence="2 3" key="1">
    <citation type="submission" date="2019-03" db="EMBL/GenBank/DDBJ databases">
        <title>Genomic Encyclopedia of Type Strains, Phase IV (KMG-IV): sequencing the most valuable type-strain genomes for metagenomic binning, comparative biology and taxonomic classification.</title>
        <authorList>
            <person name="Goeker M."/>
        </authorList>
    </citation>
    <scope>NUCLEOTIDE SEQUENCE [LARGE SCALE GENOMIC DNA]</scope>
    <source>
        <strain evidence="2 3">DSM 21667</strain>
    </source>
</reference>
<dbReference type="AlphaFoldDB" id="A0A4R6YFJ3"/>
<evidence type="ECO:0000313" key="2">
    <source>
        <dbReference type="EMBL" id="TDR35136.1"/>
    </source>
</evidence>
<sequence>MKRSAIWLAVTSIVCLGLGLTFALLIQRDGALISSVSATRPAELTETRAAQDQTDNKSSTAIAARDENAKSRAVETPTLPSSSTSSTPPGVRSPADGHVKPSDRNPDQNKTVTQIATSAELLQALLDDPPEQPGKLPSMARLLHDEMKDEPGDTQWAATAKAQLLQYISAAPPELLQRVEFPPVECRTTLCEVLAVTRYGLSDSEADYAIRNWQQLMDDAVKQPWWFQLGFVDFQTTMQMSPDRRSMFVTHLSRSPPQ</sequence>
<organism evidence="2 3">
    <name type="scientific">Tahibacter aquaticus</name>
    <dbReference type="NCBI Taxonomy" id="520092"/>
    <lineage>
        <taxon>Bacteria</taxon>
        <taxon>Pseudomonadati</taxon>
        <taxon>Pseudomonadota</taxon>
        <taxon>Gammaproteobacteria</taxon>
        <taxon>Lysobacterales</taxon>
        <taxon>Rhodanobacteraceae</taxon>
        <taxon>Tahibacter</taxon>
    </lineage>
</organism>
<evidence type="ECO:0000313" key="3">
    <source>
        <dbReference type="Proteomes" id="UP000295293"/>
    </source>
</evidence>
<feature type="compositionally biased region" description="Basic and acidic residues" evidence="1">
    <location>
        <begin position="95"/>
        <end position="107"/>
    </location>
</feature>
<feature type="compositionally biased region" description="Basic and acidic residues" evidence="1">
    <location>
        <begin position="64"/>
        <end position="73"/>
    </location>
</feature>
<feature type="compositionally biased region" description="Polar residues" evidence="1">
    <location>
        <begin position="48"/>
        <end position="61"/>
    </location>
</feature>
<dbReference type="EMBL" id="SNZH01000040">
    <property type="protein sequence ID" value="TDR35136.1"/>
    <property type="molecule type" value="Genomic_DNA"/>
</dbReference>
<keyword evidence="3" id="KW-1185">Reference proteome</keyword>
<dbReference type="Proteomes" id="UP000295293">
    <property type="component" value="Unassembled WGS sequence"/>
</dbReference>
<evidence type="ECO:0000256" key="1">
    <source>
        <dbReference type="SAM" id="MobiDB-lite"/>
    </source>
</evidence>
<comment type="caution">
    <text evidence="2">The sequence shown here is derived from an EMBL/GenBank/DDBJ whole genome shotgun (WGS) entry which is preliminary data.</text>
</comment>